<dbReference type="AlphaFoldDB" id="A0A916ZK45"/>
<evidence type="ECO:0000313" key="1">
    <source>
        <dbReference type="EMBL" id="GGE00587.1"/>
    </source>
</evidence>
<organism evidence="1 2">
    <name type="scientific">Aureimonas endophytica</name>
    <dbReference type="NCBI Taxonomy" id="2027858"/>
    <lineage>
        <taxon>Bacteria</taxon>
        <taxon>Pseudomonadati</taxon>
        <taxon>Pseudomonadota</taxon>
        <taxon>Alphaproteobacteria</taxon>
        <taxon>Hyphomicrobiales</taxon>
        <taxon>Aurantimonadaceae</taxon>
        <taxon>Aureimonas</taxon>
    </lineage>
</organism>
<proteinExistence type="predicted"/>
<name>A0A916ZK45_9HYPH</name>
<reference evidence="1" key="2">
    <citation type="submission" date="2020-09" db="EMBL/GenBank/DDBJ databases">
        <authorList>
            <person name="Sun Q."/>
            <person name="Zhou Y."/>
        </authorList>
    </citation>
    <scope>NUCLEOTIDE SEQUENCE</scope>
    <source>
        <strain evidence="1">CGMCC 1.15367</strain>
    </source>
</reference>
<comment type="caution">
    <text evidence="1">The sequence shown here is derived from an EMBL/GenBank/DDBJ whole genome shotgun (WGS) entry which is preliminary data.</text>
</comment>
<dbReference type="EMBL" id="BMIQ01000002">
    <property type="protein sequence ID" value="GGE00587.1"/>
    <property type="molecule type" value="Genomic_DNA"/>
</dbReference>
<gene>
    <name evidence="1" type="ORF">GCM10011390_19240</name>
</gene>
<accession>A0A916ZK45</accession>
<keyword evidence="2" id="KW-1185">Reference proteome</keyword>
<reference evidence="1" key="1">
    <citation type="journal article" date="2014" name="Int. J. Syst. Evol. Microbiol.">
        <title>Complete genome sequence of Corynebacterium casei LMG S-19264T (=DSM 44701T), isolated from a smear-ripened cheese.</title>
        <authorList>
            <consortium name="US DOE Joint Genome Institute (JGI-PGF)"/>
            <person name="Walter F."/>
            <person name="Albersmeier A."/>
            <person name="Kalinowski J."/>
            <person name="Ruckert C."/>
        </authorList>
    </citation>
    <scope>NUCLEOTIDE SEQUENCE</scope>
    <source>
        <strain evidence="1">CGMCC 1.15367</strain>
    </source>
</reference>
<sequence length="76" mass="8312">MTDADLIGAWLDGDLRLDDLRDRMGLSGVQIRRVRLAAAEAAAAELGRLAVEAEALAEFGRSTDDLVEATRRRDED</sequence>
<protein>
    <submittedName>
        <fullName evidence="1">Uncharacterized protein</fullName>
    </submittedName>
</protein>
<dbReference type="RefSeq" id="WP_188907981.1">
    <property type="nucleotide sequence ID" value="NZ_BMIQ01000002.1"/>
</dbReference>
<evidence type="ECO:0000313" key="2">
    <source>
        <dbReference type="Proteomes" id="UP000644699"/>
    </source>
</evidence>
<dbReference type="Proteomes" id="UP000644699">
    <property type="component" value="Unassembled WGS sequence"/>
</dbReference>